<evidence type="ECO:0000313" key="4">
    <source>
        <dbReference type="Proteomes" id="UP000039046"/>
    </source>
</evidence>
<feature type="compositionally biased region" description="Polar residues" evidence="1">
    <location>
        <begin position="681"/>
        <end position="690"/>
    </location>
</feature>
<gene>
    <name evidence="3" type="ORF">VHEMI06933</name>
</gene>
<reference evidence="3 4" key="1">
    <citation type="journal article" date="2015" name="Genome Announc.">
        <title>Draft Genome Sequence and Gene Annotation of the Entomopathogenic Fungus Verticillium hemipterigenum.</title>
        <authorList>
            <person name="Horn F."/>
            <person name="Habel A."/>
            <person name="Scharf D.H."/>
            <person name="Dworschak J."/>
            <person name="Brakhage A.A."/>
            <person name="Guthke R."/>
            <person name="Hertweck C."/>
            <person name="Linde J."/>
        </authorList>
    </citation>
    <scope>NUCLEOTIDE SEQUENCE [LARGE SCALE GENOMIC DNA]</scope>
</reference>
<feature type="transmembrane region" description="Helical" evidence="2">
    <location>
        <begin position="80"/>
        <end position="98"/>
    </location>
</feature>
<proteinExistence type="predicted"/>
<dbReference type="Proteomes" id="UP000039046">
    <property type="component" value="Unassembled WGS sequence"/>
</dbReference>
<feature type="transmembrane region" description="Helical" evidence="2">
    <location>
        <begin position="227"/>
        <end position="255"/>
    </location>
</feature>
<accession>A0A0A1TKD6</accession>
<feature type="compositionally biased region" description="Polar residues" evidence="1">
    <location>
        <begin position="654"/>
        <end position="673"/>
    </location>
</feature>
<dbReference type="GO" id="GO:0005886">
    <property type="term" value="C:plasma membrane"/>
    <property type="evidence" value="ECO:0007669"/>
    <property type="project" value="InterPro"/>
</dbReference>
<evidence type="ECO:0000313" key="3">
    <source>
        <dbReference type="EMBL" id="CEJ91205.1"/>
    </source>
</evidence>
<keyword evidence="2" id="KW-0472">Membrane</keyword>
<keyword evidence="2" id="KW-0812">Transmembrane</keyword>
<organism evidence="3 4">
    <name type="scientific">[Torrubiella] hemipterigena</name>
    <dbReference type="NCBI Taxonomy" id="1531966"/>
    <lineage>
        <taxon>Eukaryota</taxon>
        <taxon>Fungi</taxon>
        <taxon>Dikarya</taxon>
        <taxon>Ascomycota</taxon>
        <taxon>Pezizomycotina</taxon>
        <taxon>Sordariomycetes</taxon>
        <taxon>Hypocreomycetidae</taxon>
        <taxon>Hypocreales</taxon>
        <taxon>Clavicipitaceae</taxon>
        <taxon>Clavicipitaceae incertae sedis</taxon>
        <taxon>'Torrubiella' clade</taxon>
    </lineage>
</organism>
<keyword evidence="4" id="KW-1185">Reference proteome</keyword>
<evidence type="ECO:0000256" key="1">
    <source>
        <dbReference type="SAM" id="MobiDB-lite"/>
    </source>
</evidence>
<feature type="compositionally biased region" description="Polar residues" evidence="1">
    <location>
        <begin position="393"/>
        <end position="410"/>
    </location>
</feature>
<dbReference type="EMBL" id="CDHN01000003">
    <property type="protein sequence ID" value="CEJ91205.1"/>
    <property type="molecule type" value="Genomic_DNA"/>
</dbReference>
<sequence length="727" mass="79512">MPCCGNRRKHTREFADQKWDYINLRDFKAGGVGPGFAYAYLWCSLIISIAVYSVDSFTAVQLLAFNRWSSSIEPKIPLNISKWIFSGCIIMSFVNLGYESIRATRVMKRGNIAECYMDSLAVRWESIRLGKGQGWRRFLVFSALTKGKKGAEYIALFTYFSFQAWIRVLVCSAPRQVVNAFTLKSVYEAKLATNSNNVGDNFTGFFDKIKFLAEEDYRQAAILSGMAFTFVIWVFSVLYLLLAVLFYVFFLFHWIPRADGGLTGYCERKVNKALLKIVAKRVNKALAKNEAKAAMAFGEKPPHLDRAATLPNVGPINNDALPQMPTVAHQNSFDAKSPSIEMSPLDGSRYGHMRTGTANSNSSFGANASLIRGAADMGYARTESPAPSLPQMDLNNMPPQRPNTSNSQRSYRPGMGGPPGYPNAMPIARPGMGNNSMDQHPSMRQRPGPPGYPNSSDPQHAPGHEASHYLGAPTLPNLEQDRDSTHAPGSNDLKGVSREPTIRDLAAAGMAMAPLRSGTSNSQRPHQQPQYHQHGGPGPTFVDDFTVSPELASEPRFPSNGRMDSTRTANDMYGNRGAPGAARAPPPAQYQPYNPHGYAAAAPTGNPYDGNELASQRGTPVAGGIVSPMNGEDWAPTRNRSNPGPARVPHHTPQRNVTGPNPMTTPLGGSNSPPGHYPPSRSGTGTSQDMRSYPQQRRGPPGYPNGRPRAQPPPGYGYDVEAQRDRW</sequence>
<keyword evidence="2" id="KW-1133">Transmembrane helix</keyword>
<feature type="compositionally biased region" description="Low complexity" evidence="1">
    <location>
        <begin position="525"/>
        <end position="534"/>
    </location>
</feature>
<feature type="compositionally biased region" description="Low complexity" evidence="1">
    <location>
        <begin position="693"/>
        <end position="709"/>
    </location>
</feature>
<protein>
    <recommendedName>
        <fullName evidence="5">Pheromone-regulated membrane protein</fullName>
    </recommendedName>
</protein>
<dbReference type="PANTHER" id="PTHR36424:SF1">
    <property type="entry name" value="LOW AFFINITY K(+) TRANSPORTER 1-RELATED"/>
    <property type="match status" value="1"/>
</dbReference>
<feature type="region of interest" description="Disordered" evidence="1">
    <location>
        <begin position="514"/>
        <end position="727"/>
    </location>
</feature>
<feature type="region of interest" description="Disordered" evidence="1">
    <location>
        <begin position="380"/>
        <end position="498"/>
    </location>
</feature>
<dbReference type="GO" id="GO:0015079">
    <property type="term" value="F:potassium ion transmembrane transporter activity"/>
    <property type="evidence" value="ECO:0007669"/>
    <property type="project" value="InterPro"/>
</dbReference>
<dbReference type="InterPro" id="IPR031606">
    <property type="entry name" value="Kch1/2"/>
</dbReference>
<name>A0A0A1TKD6_9HYPO</name>
<evidence type="ECO:0008006" key="5">
    <source>
        <dbReference type="Google" id="ProtNLM"/>
    </source>
</evidence>
<dbReference type="OrthoDB" id="2128042at2759"/>
<dbReference type="STRING" id="1531966.A0A0A1TKD6"/>
<feature type="transmembrane region" description="Helical" evidence="2">
    <location>
        <begin position="37"/>
        <end position="60"/>
    </location>
</feature>
<evidence type="ECO:0000256" key="2">
    <source>
        <dbReference type="SAM" id="Phobius"/>
    </source>
</evidence>
<dbReference type="PANTHER" id="PTHR36424">
    <property type="entry name" value="PHEROMONE-REGULATED MEMBRANE PROTEIN 6"/>
    <property type="match status" value="1"/>
</dbReference>
<dbReference type="AlphaFoldDB" id="A0A0A1TKD6"/>
<dbReference type="Pfam" id="PF16944">
    <property type="entry name" value="KCH"/>
    <property type="match status" value="1"/>
</dbReference>
<dbReference type="HOGENOM" id="CLU_007968_1_1_1"/>